<dbReference type="InterPro" id="IPR007048">
    <property type="entry name" value="IraD/Gp25-like"/>
</dbReference>
<dbReference type="EMBL" id="CP158268">
    <property type="protein sequence ID" value="XDJ85692.1"/>
    <property type="molecule type" value="Genomic_DNA"/>
</dbReference>
<dbReference type="EMBL" id="CP158272">
    <property type="protein sequence ID" value="XDJ99208.1"/>
    <property type="molecule type" value="Genomic_DNA"/>
</dbReference>
<evidence type="ECO:0000313" key="10">
    <source>
        <dbReference type="EMBL" id="XDJ74937.1"/>
    </source>
</evidence>
<dbReference type="EMBL" id="CP158273">
    <property type="protein sequence ID" value="XDJ96561.1"/>
    <property type="molecule type" value="Genomic_DNA"/>
</dbReference>
<dbReference type="EMBL" id="CP158265">
    <property type="protein sequence ID" value="XDJ77958.1"/>
    <property type="molecule type" value="Genomic_DNA"/>
</dbReference>
<evidence type="ECO:0000313" key="9">
    <source>
        <dbReference type="EMBL" id="XDJ72653.1"/>
    </source>
</evidence>
<dbReference type="EMBL" id="CP158264">
    <property type="protein sequence ID" value="XDJ74937.1"/>
    <property type="molecule type" value="Genomic_DNA"/>
</dbReference>
<dbReference type="EMBL" id="CP158258">
    <property type="protein sequence ID" value="XDJ57557.1"/>
    <property type="molecule type" value="Genomic_DNA"/>
</dbReference>
<dbReference type="EMBL" id="CP158263">
    <property type="protein sequence ID" value="XDJ72653.1"/>
    <property type="molecule type" value="Genomic_DNA"/>
</dbReference>
<dbReference type="EMBL" id="CP158261">
    <property type="protein sequence ID" value="XDJ66779.1"/>
    <property type="molecule type" value="Genomic_DNA"/>
</dbReference>
<accession>A0AB39H132</accession>
<evidence type="ECO:0000313" key="15">
    <source>
        <dbReference type="EMBL" id="XDJ89625.1"/>
    </source>
</evidence>
<protein>
    <submittedName>
        <fullName evidence="17">Type VI secretion system baseplate subunit TssE</fullName>
    </submittedName>
</protein>
<dbReference type="AlphaFoldDB" id="A0AB39H132"/>
<evidence type="ECO:0000313" key="5">
    <source>
        <dbReference type="EMBL" id="XDJ57557.1"/>
    </source>
</evidence>
<dbReference type="EMBL" id="CP158266">
    <property type="protein sequence ID" value="XDJ82762.1"/>
    <property type="molecule type" value="Genomic_DNA"/>
</dbReference>
<dbReference type="Gene3D" id="3.10.450.40">
    <property type="match status" value="1"/>
</dbReference>
<sequence>MSQIRLLERLTHFEDPGLSEGAPPDRQLADSIARHLTRLLNTRAGSVPIDAQYGLADMSNIAGSFAVGTSEALSEAILRQISLYEPRLRQCRISVSSEHRDVIALRFELSGLLAASRADAPDLPFSISVRINSAGRIFIDRLARH</sequence>
<evidence type="ECO:0000313" key="18">
    <source>
        <dbReference type="EMBL" id="XDJ99208.1"/>
    </source>
</evidence>
<dbReference type="GeneID" id="93067810"/>
<evidence type="ECO:0000313" key="2">
    <source>
        <dbReference type="EMBL" id="XDJ45941.1"/>
    </source>
</evidence>
<evidence type="ECO:0000313" key="6">
    <source>
        <dbReference type="EMBL" id="XDJ61728.1"/>
    </source>
</evidence>
<organism evidence="17">
    <name type="scientific">Castellaniella ginsengisoli</name>
    <dbReference type="NCBI Taxonomy" id="546114"/>
    <lineage>
        <taxon>Bacteria</taxon>
        <taxon>Pseudomonadati</taxon>
        <taxon>Pseudomonadota</taxon>
        <taxon>Betaproteobacteria</taxon>
        <taxon>Burkholderiales</taxon>
        <taxon>Alcaligenaceae</taxon>
        <taxon>Castellaniella</taxon>
    </lineage>
</organism>
<dbReference type="RefSeq" id="WP_368642154.1">
    <property type="nucleotide sequence ID" value="NZ_CP158253.1"/>
</dbReference>
<evidence type="ECO:0000259" key="1">
    <source>
        <dbReference type="Pfam" id="PF04965"/>
    </source>
</evidence>
<evidence type="ECO:0000313" key="3">
    <source>
        <dbReference type="EMBL" id="XDJ52282.1"/>
    </source>
</evidence>
<dbReference type="EMBL" id="CP158259">
    <property type="protein sequence ID" value="XDJ61728.1"/>
    <property type="molecule type" value="Genomic_DNA"/>
</dbReference>
<evidence type="ECO:0000313" key="14">
    <source>
        <dbReference type="EMBL" id="XDJ88250.1"/>
    </source>
</evidence>
<evidence type="ECO:0000313" key="7">
    <source>
        <dbReference type="EMBL" id="XDJ63653.1"/>
    </source>
</evidence>
<dbReference type="EMBL" id="CP158253">
    <property type="protein sequence ID" value="XDJ45941.1"/>
    <property type="molecule type" value="Genomic_DNA"/>
</dbReference>
<evidence type="ECO:0000313" key="8">
    <source>
        <dbReference type="EMBL" id="XDJ66779.1"/>
    </source>
</evidence>
<dbReference type="EMBL" id="CP158256">
    <property type="protein sequence ID" value="XDJ52282.1"/>
    <property type="molecule type" value="Genomic_DNA"/>
</dbReference>
<name>A0AB39H132_9BURK</name>
<dbReference type="EMBL" id="CP158270">
    <property type="protein sequence ID" value="XDJ89625.1"/>
    <property type="molecule type" value="Genomic_DNA"/>
</dbReference>
<proteinExistence type="predicted"/>
<dbReference type="InterPro" id="IPR053176">
    <property type="entry name" value="T6SS_TssE1-like"/>
</dbReference>
<dbReference type="SUPFAM" id="SSF160719">
    <property type="entry name" value="gpW/gp25-like"/>
    <property type="match status" value="1"/>
</dbReference>
<evidence type="ECO:0000313" key="17">
    <source>
        <dbReference type="EMBL" id="XDJ96561.1"/>
    </source>
</evidence>
<dbReference type="EMBL" id="CP158269">
    <property type="protein sequence ID" value="XDJ88250.1"/>
    <property type="molecule type" value="Genomic_DNA"/>
</dbReference>
<dbReference type="Pfam" id="PF04965">
    <property type="entry name" value="GPW_gp25"/>
    <property type="match status" value="1"/>
</dbReference>
<reference evidence="17" key="1">
    <citation type="submission" date="2024-05" db="EMBL/GenBank/DDBJ databases">
        <authorList>
            <person name="Luo Y.-C."/>
            <person name="Nicholds J."/>
            <person name="Mortimer T."/>
            <person name="Maboni G."/>
        </authorList>
    </citation>
    <scope>NUCLEOTIDE SEQUENCE</scope>
    <source>
        <strain evidence="17">124370</strain>
        <strain evidence="18">124566</strain>
        <strain evidence="16">124953</strain>
        <strain evidence="15">130308</strain>
        <strain evidence="14">130416</strain>
        <strain evidence="13">140124</strain>
        <strain evidence="12">143751</strain>
        <strain evidence="11">143769</strain>
        <strain evidence="10">143811</strain>
        <strain evidence="9">143936</strain>
        <strain evidence="8">145849</strain>
        <strain evidence="7">145850</strain>
        <strain evidence="6">145852</strain>
        <strain evidence="5">148131</strain>
        <strain evidence="4">150221</strain>
        <strain evidence="3">150964</strain>
        <strain evidence="2">153271</strain>
    </source>
</reference>
<dbReference type="PANTHER" id="PTHR38595">
    <property type="entry name" value="CYTOPLASMIC PROTEIN-RELATED"/>
    <property type="match status" value="1"/>
</dbReference>
<dbReference type="EMBL" id="CP158257">
    <property type="protein sequence ID" value="XDJ54835.1"/>
    <property type="molecule type" value="Genomic_DNA"/>
</dbReference>
<dbReference type="NCBIfam" id="TIGR03357">
    <property type="entry name" value="VI_zyme"/>
    <property type="match status" value="1"/>
</dbReference>
<feature type="domain" description="IraD/Gp25-like" evidence="1">
    <location>
        <begin position="27"/>
        <end position="116"/>
    </location>
</feature>
<evidence type="ECO:0000313" key="16">
    <source>
        <dbReference type="EMBL" id="XDJ92858.1"/>
    </source>
</evidence>
<gene>
    <name evidence="17" type="primary">tssE</name>
    <name evidence="5" type="ORF">ABRY90_09725</name>
    <name evidence="8" type="ORF">ABRY91_01645</name>
    <name evidence="6" type="ORF">ABRY92_03745</name>
    <name evidence="16" type="ORF">ABRY95_10730</name>
    <name evidence="12" type="ORF">ABRY96_00540</name>
    <name evidence="10" type="ORF">ABRY97_01850</name>
    <name evidence="14" type="ORF">ABRY98_01330</name>
    <name evidence="4" type="ORF">ABRZ00_09710</name>
    <name evidence="3" type="ORF">ABRZ01_10020</name>
    <name evidence="2" type="ORF">ABRZ02_06655</name>
    <name evidence="7" type="ORF">ABRZ03_13240</name>
    <name evidence="17" type="ORF">ABRZ05_02215</name>
    <name evidence="9" type="ORF">ABRZ06_03920</name>
    <name evidence="13" type="ORF">ABRZ08_02290</name>
    <name evidence="11" type="ORF">ABRZ10_03880</name>
    <name evidence="18" type="ORF">ABRZ11_01875</name>
    <name evidence="15" type="ORF">ABRZ12_07965</name>
</gene>
<evidence type="ECO:0000313" key="4">
    <source>
        <dbReference type="EMBL" id="XDJ54835.1"/>
    </source>
</evidence>
<dbReference type="InterPro" id="IPR017737">
    <property type="entry name" value="TssE1-like"/>
</dbReference>
<evidence type="ECO:0000313" key="13">
    <source>
        <dbReference type="EMBL" id="XDJ85692.1"/>
    </source>
</evidence>
<dbReference type="EMBL" id="CP158271">
    <property type="protein sequence ID" value="XDJ92858.1"/>
    <property type="molecule type" value="Genomic_DNA"/>
</dbReference>
<dbReference type="KEGG" id="cgin:ABRZ00_09710"/>
<dbReference type="PANTHER" id="PTHR38595:SF2">
    <property type="entry name" value="TYPE VI SECRETION SYSTEM BASEPLATE SUBUNIT TSSE"/>
    <property type="match status" value="1"/>
</dbReference>
<evidence type="ECO:0000313" key="12">
    <source>
        <dbReference type="EMBL" id="XDJ82762.1"/>
    </source>
</evidence>
<dbReference type="EMBL" id="CP158260">
    <property type="protein sequence ID" value="XDJ63653.1"/>
    <property type="molecule type" value="Genomic_DNA"/>
</dbReference>
<evidence type="ECO:0000313" key="11">
    <source>
        <dbReference type="EMBL" id="XDJ77958.1"/>
    </source>
</evidence>